<dbReference type="AlphaFoldDB" id="A0A6N7QWQ9"/>
<reference evidence="1 2" key="1">
    <citation type="submission" date="2019-10" db="EMBL/GenBank/DDBJ databases">
        <title>Gracilibacillus salitolerans sp. nov., a moderate halophile isolated from a saline soil in northwest China.</title>
        <authorList>
            <person name="Gan L."/>
        </authorList>
    </citation>
    <scope>NUCLEOTIDE SEQUENCE [LARGE SCALE GENOMIC DNA]</scope>
    <source>
        <strain evidence="1 2">TP2-8</strain>
    </source>
</reference>
<protein>
    <recommendedName>
        <fullName evidence="3">Minor capsid protein</fullName>
    </recommendedName>
</protein>
<dbReference type="InterPro" id="IPR019612">
    <property type="entry name" value="Minor_capsid_put"/>
</dbReference>
<comment type="caution">
    <text evidence="1">The sequence shown here is derived from an EMBL/GenBank/DDBJ whole genome shotgun (WGS) entry which is preliminary data.</text>
</comment>
<evidence type="ECO:0008006" key="3">
    <source>
        <dbReference type="Google" id="ProtNLM"/>
    </source>
</evidence>
<gene>
    <name evidence="1" type="ORF">GH885_02205</name>
</gene>
<organism evidence="1 2">
    <name type="scientific">Gracilibacillus thailandensis</name>
    <dbReference type="NCBI Taxonomy" id="563735"/>
    <lineage>
        <taxon>Bacteria</taxon>
        <taxon>Bacillati</taxon>
        <taxon>Bacillota</taxon>
        <taxon>Bacilli</taxon>
        <taxon>Bacillales</taxon>
        <taxon>Bacillaceae</taxon>
        <taxon>Gracilibacillus</taxon>
    </lineage>
</organism>
<evidence type="ECO:0000313" key="1">
    <source>
        <dbReference type="EMBL" id="MRI65160.1"/>
    </source>
</evidence>
<sequence length="116" mass="12999">MAVLEWCIVRIKPIPKKLLPDTVTYKPLTGDDGWNKTYGEAQTINHVRIEPATSMNRSSNSEGVLASDLIFVDRINSSYFPTDAKAGDLINDREVTNVVKAKAFDENPHHLEMEVV</sequence>
<accession>A0A6N7QWQ9</accession>
<proteinExistence type="predicted"/>
<keyword evidence="2" id="KW-1185">Reference proteome</keyword>
<evidence type="ECO:0000313" key="2">
    <source>
        <dbReference type="Proteomes" id="UP000435187"/>
    </source>
</evidence>
<dbReference type="Proteomes" id="UP000435187">
    <property type="component" value="Unassembled WGS sequence"/>
</dbReference>
<dbReference type="Pfam" id="PF10665">
    <property type="entry name" value="Minor_capsid_1"/>
    <property type="match status" value="1"/>
</dbReference>
<name>A0A6N7QWQ9_9BACI</name>
<dbReference type="EMBL" id="WJEE01000002">
    <property type="protein sequence ID" value="MRI65160.1"/>
    <property type="molecule type" value="Genomic_DNA"/>
</dbReference>